<reference evidence="1" key="2">
    <citation type="submission" date="2022-06" db="UniProtKB">
        <authorList>
            <consortium name="EnsemblMetazoa"/>
        </authorList>
    </citation>
    <scope>IDENTIFICATION</scope>
</reference>
<protein>
    <submittedName>
        <fullName evidence="1">Uncharacterized protein</fullName>
    </submittedName>
</protein>
<sequence length="90" mass="9888">MTTSVQAPGISSSACYEHILPAITFTIDGSSLPTWRTTNLMMLRCSALTFAPLQGSTAHLIVQTSETENILRHKQCQNDLHITQLICLQS</sequence>
<accession>A0A8R1XXG9</accession>
<dbReference type="AlphaFoldDB" id="A0A8R1XXG9"/>
<dbReference type="Proteomes" id="UP000024404">
    <property type="component" value="Unassembled WGS sequence"/>
</dbReference>
<evidence type="ECO:0000313" key="1">
    <source>
        <dbReference type="EnsemblMetazoa" id="OVOC4742.1"/>
    </source>
</evidence>
<dbReference type="EnsemblMetazoa" id="OVOC4742.1">
    <property type="protein sequence ID" value="OVOC4742.1"/>
    <property type="gene ID" value="WBGene00241551"/>
</dbReference>
<dbReference type="EMBL" id="CMVM020000144">
    <property type="status" value="NOT_ANNOTATED_CDS"/>
    <property type="molecule type" value="Genomic_DNA"/>
</dbReference>
<organism evidence="1 2">
    <name type="scientific">Onchocerca volvulus</name>
    <dbReference type="NCBI Taxonomy" id="6282"/>
    <lineage>
        <taxon>Eukaryota</taxon>
        <taxon>Metazoa</taxon>
        <taxon>Ecdysozoa</taxon>
        <taxon>Nematoda</taxon>
        <taxon>Chromadorea</taxon>
        <taxon>Rhabditida</taxon>
        <taxon>Spirurina</taxon>
        <taxon>Spiruromorpha</taxon>
        <taxon>Filarioidea</taxon>
        <taxon>Onchocercidae</taxon>
        <taxon>Onchocerca</taxon>
    </lineage>
</organism>
<name>A0A8R1XXG9_ONCVO</name>
<keyword evidence="2" id="KW-1185">Reference proteome</keyword>
<evidence type="ECO:0000313" key="2">
    <source>
        <dbReference type="Proteomes" id="UP000024404"/>
    </source>
</evidence>
<proteinExistence type="predicted"/>
<reference evidence="2" key="1">
    <citation type="submission" date="2013-10" db="EMBL/GenBank/DDBJ databases">
        <title>Genome sequencing of Onchocerca volvulus.</title>
        <authorList>
            <person name="Cotton J."/>
            <person name="Tsai J."/>
            <person name="Stanley E."/>
            <person name="Tracey A."/>
            <person name="Holroyd N."/>
            <person name="Lustigman S."/>
            <person name="Berriman M."/>
        </authorList>
    </citation>
    <scope>NUCLEOTIDE SEQUENCE</scope>
</reference>